<keyword evidence="9" id="KW-1185">Reference proteome</keyword>
<keyword evidence="1 6" id="KW-0645">Protease</keyword>
<dbReference type="SMART" id="SM00020">
    <property type="entry name" value="Tryp_SPc"/>
    <property type="match status" value="1"/>
</dbReference>
<evidence type="ECO:0000256" key="6">
    <source>
        <dbReference type="RuleBase" id="RU363034"/>
    </source>
</evidence>
<evidence type="ECO:0000313" key="9">
    <source>
        <dbReference type="Proteomes" id="UP001652662"/>
    </source>
</evidence>
<dbReference type="PANTHER" id="PTHR24253:SF159">
    <property type="entry name" value="SERINE PROTEASE 42"/>
    <property type="match status" value="1"/>
</dbReference>
<keyword evidence="6" id="KW-0720">Serine protease</keyword>
<dbReference type="SUPFAM" id="SSF50494">
    <property type="entry name" value="Trypsin-like serine proteases"/>
    <property type="match status" value="1"/>
</dbReference>
<dbReference type="PROSITE" id="PS00135">
    <property type="entry name" value="TRYPSIN_SER"/>
    <property type="match status" value="1"/>
</dbReference>
<sequence>MRPGAGAAARGCRRGPRPDVPMASPGGPRGGGGNSSLGLLLWLLLLQIRLGEARAGEGSPPTGASAITPASPEAPSPPGHLESLKISGLTVAPGPSTPTVGETLGLDQTAGSGRLSAPGCGHRQMRIVGGRPAEEGKWPWQVSLQTLGRHRCGGSLIARQWVLTAAHCIKSHLEYIVKLGSNTLHDDSRNTLSVPVQHTVSHPLYSTERLQHDIALLLLAFPVNYSSYIQPVCLSEKAFEENTGAECWVTGWGRLVQNVSSQTPNNLQEAEQTLLHYKKCNQILKKKIERPDNPVKEGMICGHQQEGKSPCWGDSGGPLVCKFNDTWVEMGFVSWGISCGRKEDPVVYTEVSFYKEWISEQMSHSSSQDSAGFFSLSLCLVLLLGILAIL</sequence>
<feature type="region of interest" description="Disordered" evidence="7">
    <location>
        <begin position="93"/>
        <end position="122"/>
    </location>
</feature>
<keyword evidence="3 6" id="KW-0378">Hydrolase</keyword>
<feature type="region of interest" description="Disordered" evidence="7">
    <location>
        <begin position="1"/>
        <end position="32"/>
    </location>
</feature>
<evidence type="ECO:0000256" key="7">
    <source>
        <dbReference type="SAM" id="MobiDB-lite"/>
    </source>
</evidence>
<accession>A0ABM4KYF4</accession>
<dbReference type="InterPro" id="IPR033116">
    <property type="entry name" value="TRYPSIN_SER"/>
</dbReference>
<dbReference type="InterPro" id="IPR018114">
    <property type="entry name" value="TRYPSIN_HIS"/>
</dbReference>
<evidence type="ECO:0000256" key="5">
    <source>
        <dbReference type="ARBA" id="ARBA00023180"/>
    </source>
</evidence>
<proteinExistence type="predicted"/>
<keyword evidence="4" id="KW-1015">Disulfide bond</keyword>
<evidence type="ECO:0000256" key="3">
    <source>
        <dbReference type="ARBA" id="ARBA00022801"/>
    </source>
</evidence>
<feature type="domain" description="Peptidase S1" evidence="8">
    <location>
        <begin position="127"/>
        <end position="363"/>
    </location>
</feature>
<evidence type="ECO:0000313" key="10">
    <source>
        <dbReference type="RefSeq" id="XP_070433228.1"/>
    </source>
</evidence>
<dbReference type="Gene3D" id="2.40.10.10">
    <property type="entry name" value="Trypsin-like serine proteases"/>
    <property type="match status" value="1"/>
</dbReference>
<dbReference type="CDD" id="cd00190">
    <property type="entry name" value="Tryp_SPc"/>
    <property type="match status" value="1"/>
</dbReference>
<dbReference type="PANTHER" id="PTHR24253">
    <property type="entry name" value="TRANSMEMBRANE PROTEASE SERINE"/>
    <property type="match status" value="1"/>
</dbReference>
<dbReference type="PROSITE" id="PS00134">
    <property type="entry name" value="TRYPSIN_HIS"/>
    <property type="match status" value="1"/>
</dbReference>
<feature type="compositionally biased region" description="Low complexity" evidence="7">
    <location>
        <begin position="1"/>
        <end position="10"/>
    </location>
</feature>
<evidence type="ECO:0000256" key="4">
    <source>
        <dbReference type="ARBA" id="ARBA00023157"/>
    </source>
</evidence>
<organism evidence="9 10">
    <name type="scientific">Equus przewalskii</name>
    <name type="common">Przewalski's horse</name>
    <name type="synonym">Equus caballus przewalskii</name>
    <dbReference type="NCBI Taxonomy" id="9798"/>
    <lineage>
        <taxon>Eukaryota</taxon>
        <taxon>Metazoa</taxon>
        <taxon>Chordata</taxon>
        <taxon>Craniata</taxon>
        <taxon>Vertebrata</taxon>
        <taxon>Euteleostomi</taxon>
        <taxon>Mammalia</taxon>
        <taxon>Eutheria</taxon>
        <taxon>Laurasiatheria</taxon>
        <taxon>Perissodactyla</taxon>
        <taxon>Equidae</taxon>
        <taxon>Equus</taxon>
    </lineage>
</organism>
<keyword evidence="2" id="KW-0732">Signal</keyword>
<dbReference type="RefSeq" id="XP_070433228.1">
    <property type="nucleotide sequence ID" value="XM_070577127.1"/>
</dbReference>
<protein>
    <submittedName>
        <fullName evidence="10">Serine protease 44-like isoform X1</fullName>
    </submittedName>
</protein>
<name>A0ABM4KYF4_EQUPR</name>
<keyword evidence="5" id="KW-0325">Glycoprotein</keyword>
<dbReference type="InterPro" id="IPR043504">
    <property type="entry name" value="Peptidase_S1_PA_chymotrypsin"/>
</dbReference>
<dbReference type="Pfam" id="PF00089">
    <property type="entry name" value="Trypsin"/>
    <property type="match status" value="1"/>
</dbReference>
<dbReference type="Proteomes" id="UP001652662">
    <property type="component" value="Chromosome 15"/>
</dbReference>
<gene>
    <name evidence="10" type="primary">LOC103551049</name>
</gene>
<dbReference type="InterPro" id="IPR001254">
    <property type="entry name" value="Trypsin_dom"/>
</dbReference>
<evidence type="ECO:0000256" key="1">
    <source>
        <dbReference type="ARBA" id="ARBA00022670"/>
    </source>
</evidence>
<reference evidence="10" key="1">
    <citation type="submission" date="2025-08" db="UniProtKB">
        <authorList>
            <consortium name="RefSeq"/>
        </authorList>
    </citation>
    <scope>IDENTIFICATION</scope>
    <source>
        <tissue evidence="10">Blood</tissue>
    </source>
</reference>
<dbReference type="InterPro" id="IPR001314">
    <property type="entry name" value="Peptidase_S1A"/>
</dbReference>
<dbReference type="InterPro" id="IPR009003">
    <property type="entry name" value="Peptidase_S1_PA"/>
</dbReference>
<dbReference type="PRINTS" id="PR00722">
    <property type="entry name" value="CHYMOTRYPSIN"/>
</dbReference>
<evidence type="ECO:0000259" key="8">
    <source>
        <dbReference type="PROSITE" id="PS50240"/>
    </source>
</evidence>
<evidence type="ECO:0000256" key="2">
    <source>
        <dbReference type="ARBA" id="ARBA00022729"/>
    </source>
</evidence>
<dbReference type="GeneID" id="103551049"/>
<feature type="region of interest" description="Disordered" evidence="7">
    <location>
        <begin position="55"/>
        <end position="81"/>
    </location>
</feature>
<dbReference type="PROSITE" id="PS50240">
    <property type="entry name" value="TRYPSIN_DOM"/>
    <property type="match status" value="1"/>
</dbReference>